<reference evidence="2" key="1">
    <citation type="submission" date="2012-09" db="EMBL/GenBank/DDBJ databases">
        <authorList>
            <person name="Martin A.A."/>
        </authorList>
    </citation>
    <scope>NUCLEOTIDE SEQUENCE</scope>
</reference>
<dbReference type="GO" id="GO:0045747">
    <property type="term" value="P:positive regulation of Notch signaling pathway"/>
    <property type="evidence" value="ECO:0007669"/>
    <property type="project" value="TreeGrafter"/>
</dbReference>
<sequence length="413" mass="46093">MWLSAIGARLMKKEITLLTQIAKSVERSKRNPFGDLEDASIKKEADEEEKVIQVKPHDDGDLREKDDEDDTIGHEEREGVRGFSSVFTFESHSSSGRSKAKPHVVDGETESHARVPHLEEKEAEEAVTTGEEMTESERSRGKYNDYCDKYEQHFSFYCVGDVDRGGEHEKILSKFCPTYKKVCPNKQITLWYNGCPKYAQYHYASQYIYSKAEKGKTIPGLATNTNQYNIPIVPPSGATAGVPTSKKLHSDEAINSLTSDLTNTYRDPASVLSRAHQVRTFPVVPSDSAFGAADSFKVKLSFLQKTTIEVSKITVVKFDGLTDSAGVLHRPRSRSPFTKPGLWEPNPDNPHNRDHSNKFYYYPSSVSADWLNGQIAWGAHWAVPASGVGGTDGFSTLHFPTIGTFLNIPDDYD</sequence>
<dbReference type="WBParaSite" id="ACAC_0001158801-mRNA-1">
    <property type="protein sequence ID" value="ACAC_0001158801-mRNA-1"/>
    <property type="gene ID" value="ACAC_0001158801"/>
</dbReference>
<dbReference type="AlphaFoldDB" id="A0A0K0DJJ8"/>
<reference evidence="3" key="2">
    <citation type="submission" date="2017-02" db="UniProtKB">
        <authorList>
            <consortium name="WormBaseParasite"/>
        </authorList>
    </citation>
    <scope>IDENTIFICATION</scope>
</reference>
<accession>A0A0K0DJJ8</accession>
<dbReference type="GO" id="GO:0005112">
    <property type="term" value="F:Notch binding"/>
    <property type="evidence" value="ECO:0007669"/>
    <property type="project" value="TreeGrafter"/>
</dbReference>
<evidence type="ECO:0000256" key="1">
    <source>
        <dbReference type="SAM" id="MobiDB-lite"/>
    </source>
</evidence>
<proteinExistence type="predicted"/>
<feature type="region of interest" description="Disordered" evidence="1">
    <location>
        <begin position="330"/>
        <end position="350"/>
    </location>
</feature>
<keyword evidence="2" id="KW-1185">Reference proteome</keyword>
<protein>
    <submittedName>
        <fullName evidence="3">Transmembrane protein</fullName>
    </submittedName>
</protein>
<name>A0A0K0DJJ8_ANGCA</name>
<feature type="region of interest" description="Disordered" evidence="1">
    <location>
        <begin position="91"/>
        <end position="113"/>
    </location>
</feature>
<dbReference type="InterPro" id="IPR053124">
    <property type="entry name" value="Notch_signaling_modulators"/>
</dbReference>
<feature type="region of interest" description="Disordered" evidence="1">
    <location>
        <begin position="27"/>
        <end position="77"/>
    </location>
</feature>
<dbReference type="Proteomes" id="UP000035642">
    <property type="component" value="Unassembled WGS sequence"/>
</dbReference>
<feature type="compositionally biased region" description="Basic and acidic residues" evidence="1">
    <location>
        <begin position="39"/>
        <end position="77"/>
    </location>
</feature>
<dbReference type="GO" id="GO:0005615">
    <property type="term" value="C:extracellular space"/>
    <property type="evidence" value="ECO:0007669"/>
    <property type="project" value="TreeGrafter"/>
</dbReference>
<feature type="compositionally biased region" description="Basic and acidic residues" evidence="1">
    <location>
        <begin position="103"/>
        <end position="113"/>
    </location>
</feature>
<dbReference type="PANTHER" id="PTHR35015">
    <property type="entry name" value="PROTEIN CBR-OSM-7-RELATED"/>
    <property type="match status" value="1"/>
</dbReference>
<evidence type="ECO:0000313" key="3">
    <source>
        <dbReference type="WBParaSite" id="ACAC_0001158801-mRNA-1"/>
    </source>
</evidence>
<organism evidence="2 3">
    <name type="scientific">Angiostrongylus cantonensis</name>
    <name type="common">Rat lungworm</name>
    <dbReference type="NCBI Taxonomy" id="6313"/>
    <lineage>
        <taxon>Eukaryota</taxon>
        <taxon>Metazoa</taxon>
        <taxon>Ecdysozoa</taxon>
        <taxon>Nematoda</taxon>
        <taxon>Chromadorea</taxon>
        <taxon>Rhabditida</taxon>
        <taxon>Rhabditina</taxon>
        <taxon>Rhabditomorpha</taxon>
        <taxon>Strongyloidea</taxon>
        <taxon>Metastrongylidae</taxon>
        <taxon>Angiostrongylus</taxon>
    </lineage>
</organism>
<evidence type="ECO:0000313" key="2">
    <source>
        <dbReference type="Proteomes" id="UP000035642"/>
    </source>
</evidence>